<proteinExistence type="predicted"/>
<organism evidence="6 7">
    <name type="scientific">Branchiostoma floridae</name>
    <name type="common">Florida lancelet</name>
    <name type="synonym">Amphioxus</name>
    <dbReference type="NCBI Taxonomy" id="7739"/>
    <lineage>
        <taxon>Eukaryota</taxon>
        <taxon>Metazoa</taxon>
        <taxon>Chordata</taxon>
        <taxon>Cephalochordata</taxon>
        <taxon>Leptocardii</taxon>
        <taxon>Amphioxiformes</taxon>
        <taxon>Branchiostomatidae</taxon>
        <taxon>Branchiostoma</taxon>
    </lineage>
</organism>
<dbReference type="OrthoDB" id="10043005at2759"/>
<dbReference type="GO" id="GO:0005509">
    <property type="term" value="F:calcium ion binding"/>
    <property type="evidence" value="ECO:0007669"/>
    <property type="project" value="InterPro"/>
</dbReference>
<dbReference type="GeneID" id="118408482"/>
<dbReference type="RefSeq" id="XP_035665190.1">
    <property type="nucleotide sequence ID" value="XM_035809297.1"/>
</dbReference>
<evidence type="ECO:0000256" key="1">
    <source>
        <dbReference type="ARBA" id="ARBA00022536"/>
    </source>
</evidence>
<dbReference type="FunFam" id="2.10.25.10:FF:000240">
    <property type="entry name" value="Vitamin K-dependent protein S"/>
    <property type="match status" value="1"/>
</dbReference>
<evidence type="ECO:0000313" key="7">
    <source>
        <dbReference type="RefSeq" id="XP_035665190.1"/>
    </source>
</evidence>
<dbReference type="SMART" id="SM00181">
    <property type="entry name" value="EGF"/>
    <property type="match status" value="2"/>
</dbReference>
<keyword evidence="4" id="KW-1015">Disulfide bond</keyword>
<gene>
    <name evidence="7" type="primary">LOC118408482</name>
</gene>
<keyword evidence="3" id="KW-0677">Repeat</keyword>
<dbReference type="PROSITE" id="PS00010">
    <property type="entry name" value="ASX_HYDROXYL"/>
    <property type="match status" value="1"/>
</dbReference>
<dbReference type="InterPro" id="IPR000742">
    <property type="entry name" value="EGF"/>
</dbReference>
<evidence type="ECO:0000256" key="3">
    <source>
        <dbReference type="ARBA" id="ARBA00022737"/>
    </source>
</evidence>
<accession>A0A9J7HVG1</accession>
<evidence type="ECO:0000256" key="4">
    <source>
        <dbReference type="ARBA" id="ARBA00023157"/>
    </source>
</evidence>
<evidence type="ECO:0000313" key="6">
    <source>
        <dbReference type="Proteomes" id="UP000001554"/>
    </source>
</evidence>
<dbReference type="KEGG" id="bfo:118408482"/>
<feature type="domain" description="SUEL-type lectin" evidence="5">
    <location>
        <begin position="1"/>
        <end position="72"/>
    </location>
</feature>
<keyword evidence="6" id="KW-1185">Reference proteome</keyword>
<keyword evidence="1" id="KW-0245">EGF-like domain</keyword>
<dbReference type="Pfam" id="PF23283">
    <property type="entry name" value="D8C_UMOD"/>
    <property type="match status" value="1"/>
</dbReference>
<dbReference type="InterPro" id="IPR057774">
    <property type="entry name" value="D8C_UMOD/GP2/OIT3-like"/>
</dbReference>
<dbReference type="GO" id="GO:0030246">
    <property type="term" value="F:carbohydrate binding"/>
    <property type="evidence" value="ECO:0007669"/>
    <property type="project" value="InterPro"/>
</dbReference>
<dbReference type="PANTHER" id="PTHR46780">
    <property type="entry name" value="PROTEIN EVA-1"/>
    <property type="match status" value="1"/>
</dbReference>
<dbReference type="SMART" id="SM00179">
    <property type="entry name" value="EGF_CA"/>
    <property type="match status" value="1"/>
</dbReference>
<dbReference type="InterPro" id="IPR043159">
    <property type="entry name" value="Lectin_gal-bd_sf"/>
</dbReference>
<protein>
    <submittedName>
        <fullName evidence="7">L-rhamnose-binding lectin CSL3-like</fullName>
    </submittedName>
</protein>
<dbReference type="InterPro" id="IPR000922">
    <property type="entry name" value="Lectin_gal-bd_dom"/>
</dbReference>
<dbReference type="PROSITE" id="PS50228">
    <property type="entry name" value="SUEL_LECTIN"/>
    <property type="match status" value="1"/>
</dbReference>
<dbReference type="InterPro" id="IPR000152">
    <property type="entry name" value="EGF-type_Asp/Asn_hydroxyl_site"/>
</dbReference>
<dbReference type="Pfam" id="PF02140">
    <property type="entry name" value="SUEL_Lectin"/>
    <property type="match status" value="1"/>
</dbReference>
<dbReference type="Pfam" id="PF14670">
    <property type="entry name" value="FXa_inhibition"/>
    <property type="match status" value="1"/>
</dbReference>
<dbReference type="AlphaFoldDB" id="A0A9J7HVG1"/>
<keyword evidence="2" id="KW-0732">Signal</keyword>
<dbReference type="SUPFAM" id="SSF57196">
    <property type="entry name" value="EGF/Laminin"/>
    <property type="match status" value="1"/>
</dbReference>
<name>A0A9J7HVG1_BRAFL</name>
<dbReference type="InterPro" id="IPR001881">
    <property type="entry name" value="EGF-like_Ca-bd_dom"/>
</dbReference>
<dbReference type="Gene3D" id="2.10.25.10">
    <property type="entry name" value="Laminin"/>
    <property type="match status" value="1"/>
</dbReference>
<evidence type="ECO:0000259" key="5">
    <source>
        <dbReference type="PROSITE" id="PS50228"/>
    </source>
</evidence>
<dbReference type="PROSITE" id="PS01187">
    <property type="entry name" value="EGF_CA"/>
    <property type="match status" value="1"/>
</dbReference>
<dbReference type="OMA" id="NENGACD"/>
<evidence type="ECO:0000256" key="2">
    <source>
        <dbReference type="ARBA" id="ARBA00022729"/>
    </source>
</evidence>
<dbReference type="InterPro" id="IPR018097">
    <property type="entry name" value="EGF_Ca-bd_CS"/>
</dbReference>
<sequence length="274" mass="29960">MINVTRALYGRTQRELCDGPVSTTSCRSSSSLSTVRAYCQGHRTCSVPASNSVFGDPCQGTVKYLEVSYKCIGQSCAECDQICTYANDDTQCFCYAGYIFNENGACDDVNECLRENGGCEHVCTNTEGSFQCSCNPGYLLSDNGFSCDDPCLTARPLYEPHRSTAYITESGGSTVCDGGLEEDWYRFTHVGGTIPTSCVQSYRCGTESPVWLNGEHPTDDTIADRSVCANTGVPGECCTEQYNIQVKRCPTPGHTYYVYKLVSTNYCEAYCAEI</sequence>
<reference evidence="7" key="1">
    <citation type="submission" date="2025-08" db="UniProtKB">
        <authorList>
            <consortium name="RefSeq"/>
        </authorList>
    </citation>
    <scope>IDENTIFICATION</scope>
    <source>
        <strain evidence="7">S238N-H82</strain>
        <tissue evidence="7">Testes</tissue>
    </source>
</reference>
<dbReference type="Gene3D" id="2.60.120.740">
    <property type="match status" value="1"/>
</dbReference>
<dbReference type="Proteomes" id="UP000001554">
    <property type="component" value="Unplaced"/>
</dbReference>